<reference evidence="1 2" key="1">
    <citation type="submission" date="2013-11" db="EMBL/GenBank/DDBJ databases">
        <title>Genome sequencing of Stegodyphus mimosarum.</title>
        <authorList>
            <person name="Bechsgaard J."/>
        </authorList>
    </citation>
    <scope>NUCLEOTIDE SEQUENCE [LARGE SCALE GENOMIC DNA]</scope>
</reference>
<organism evidence="1 2">
    <name type="scientific">Stegodyphus mimosarum</name>
    <name type="common">African social velvet spider</name>
    <dbReference type="NCBI Taxonomy" id="407821"/>
    <lineage>
        <taxon>Eukaryota</taxon>
        <taxon>Metazoa</taxon>
        <taxon>Ecdysozoa</taxon>
        <taxon>Arthropoda</taxon>
        <taxon>Chelicerata</taxon>
        <taxon>Arachnida</taxon>
        <taxon>Araneae</taxon>
        <taxon>Araneomorphae</taxon>
        <taxon>Entelegynae</taxon>
        <taxon>Eresoidea</taxon>
        <taxon>Eresidae</taxon>
        <taxon>Stegodyphus</taxon>
    </lineage>
</organism>
<accession>A0A087UKX8</accession>
<protein>
    <submittedName>
        <fullName evidence="1">Uncharacterized protein</fullName>
    </submittedName>
</protein>
<gene>
    <name evidence="1" type="ORF">X975_02789</name>
</gene>
<name>A0A087UKX8_STEMI</name>
<feature type="non-terminal residue" evidence="1">
    <location>
        <position position="64"/>
    </location>
</feature>
<proteinExistence type="predicted"/>
<keyword evidence="2" id="KW-1185">Reference proteome</keyword>
<sequence>SWWHNLPGCYKGIDSTLKICSYVVVFKKLFAYLYHIRKVAQLYDIFPFLKLSQFWECHCSFSFP</sequence>
<dbReference type="Proteomes" id="UP000054359">
    <property type="component" value="Unassembled WGS sequence"/>
</dbReference>
<evidence type="ECO:0000313" key="1">
    <source>
        <dbReference type="EMBL" id="KFM78017.1"/>
    </source>
</evidence>
<evidence type="ECO:0000313" key="2">
    <source>
        <dbReference type="Proteomes" id="UP000054359"/>
    </source>
</evidence>
<dbReference type="EMBL" id="KK120312">
    <property type="protein sequence ID" value="KFM78017.1"/>
    <property type="molecule type" value="Genomic_DNA"/>
</dbReference>
<feature type="non-terminal residue" evidence="1">
    <location>
        <position position="1"/>
    </location>
</feature>
<dbReference type="AlphaFoldDB" id="A0A087UKX8"/>